<evidence type="ECO:0000256" key="6">
    <source>
        <dbReference type="ARBA" id="ARBA00022970"/>
    </source>
</evidence>
<organism evidence="11 12">
    <name type="scientific">Corticimicrobacter populi</name>
    <dbReference type="NCBI Taxonomy" id="2175229"/>
    <lineage>
        <taxon>Bacteria</taxon>
        <taxon>Pseudomonadati</taxon>
        <taxon>Pseudomonadota</taxon>
        <taxon>Betaproteobacteria</taxon>
        <taxon>Burkholderiales</taxon>
        <taxon>Alcaligenaceae</taxon>
        <taxon>Corticimicrobacter</taxon>
    </lineage>
</organism>
<evidence type="ECO:0000256" key="8">
    <source>
        <dbReference type="ARBA" id="ARBA00023136"/>
    </source>
</evidence>
<dbReference type="NCBIfam" id="TIGR01726">
    <property type="entry name" value="HEQRo_perm_3TM"/>
    <property type="match status" value="1"/>
</dbReference>
<evidence type="ECO:0000313" key="11">
    <source>
        <dbReference type="EMBL" id="PWF23777.1"/>
    </source>
</evidence>
<dbReference type="CDD" id="cd06261">
    <property type="entry name" value="TM_PBP2"/>
    <property type="match status" value="1"/>
</dbReference>
<proteinExistence type="inferred from homology"/>
<feature type="transmembrane region" description="Helical" evidence="9">
    <location>
        <begin position="33"/>
        <end position="51"/>
    </location>
</feature>
<keyword evidence="7 9" id="KW-1133">Transmembrane helix</keyword>
<dbReference type="Pfam" id="PF00528">
    <property type="entry name" value="BPD_transp_1"/>
    <property type="match status" value="1"/>
</dbReference>
<keyword evidence="4" id="KW-1003">Cell membrane</keyword>
<evidence type="ECO:0000256" key="3">
    <source>
        <dbReference type="ARBA" id="ARBA00022448"/>
    </source>
</evidence>
<name>A0A2V1K2C0_9BURK</name>
<dbReference type="PANTHER" id="PTHR30614:SF0">
    <property type="entry name" value="L-CYSTINE TRANSPORT SYSTEM PERMEASE PROTEIN TCYL"/>
    <property type="match status" value="1"/>
</dbReference>
<evidence type="ECO:0000256" key="5">
    <source>
        <dbReference type="ARBA" id="ARBA00022692"/>
    </source>
</evidence>
<dbReference type="EMBL" id="QETA01000002">
    <property type="protein sequence ID" value="PWF23777.1"/>
    <property type="molecule type" value="Genomic_DNA"/>
</dbReference>
<comment type="subcellular location">
    <subcellularLocation>
        <location evidence="1">Cell inner membrane</location>
        <topology evidence="1">Multi-pass membrane protein</topology>
    </subcellularLocation>
    <subcellularLocation>
        <location evidence="9">Cell membrane</location>
        <topology evidence="9">Multi-pass membrane protein</topology>
    </subcellularLocation>
</comment>
<protein>
    <submittedName>
        <fullName evidence="11">Polar amino acid ABC transporter permease</fullName>
    </submittedName>
</protein>
<keyword evidence="8 9" id="KW-0472">Membrane</keyword>
<dbReference type="GO" id="GO:0022857">
    <property type="term" value="F:transmembrane transporter activity"/>
    <property type="evidence" value="ECO:0007669"/>
    <property type="project" value="InterPro"/>
</dbReference>
<dbReference type="InterPro" id="IPR010065">
    <property type="entry name" value="AA_ABC_transptr_permease_3TM"/>
</dbReference>
<evidence type="ECO:0000256" key="2">
    <source>
        <dbReference type="ARBA" id="ARBA00010072"/>
    </source>
</evidence>
<evidence type="ECO:0000256" key="4">
    <source>
        <dbReference type="ARBA" id="ARBA00022475"/>
    </source>
</evidence>
<reference evidence="12" key="1">
    <citation type="submission" date="2018-05" db="EMBL/GenBank/DDBJ databases">
        <authorList>
            <person name="Li Y."/>
        </authorList>
    </citation>
    <scope>NUCLEOTIDE SEQUENCE [LARGE SCALE GENOMIC DNA]</scope>
    <source>
        <strain evidence="12">3d-2-2</strain>
    </source>
</reference>
<feature type="transmembrane region" description="Helical" evidence="9">
    <location>
        <begin position="196"/>
        <end position="217"/>
    </location>
</feature>
<dbReference type="GO" id="GO:0043190">
    <property type="term" value="C:ATP-binding cassette (ABC) transporter complex"/>
    <property type="evidence" value="ECO:0007669"/>
    <property type="project" value="InterPro"/>
</dbReference>
<evidence type="ECO:0000259" key="10">
    <source>
        <dbReference type="PROSITE" id="PS50928"/>
    </source>
</evidence>
<dbReference type="PROSITE" id="PS50928">
    <property type="entry name" value="ABC_TM1"/>
    <property type="match status" value="1"/>
</dbReference>
<evidence type="ECO:0000256" key="1">
    <source>
        <dbReference type="ARBA" id="ARBA00004429"/>
    </source>
</evidence>
<dbReference type="RefSeq" id="WP_109061055.1">
    <property type="nucleotide sequence ID" value="NZ_QETA01000002.1"/>
</dbReference>
<dbReference type="InterPro" id="IPR043429">
    <property type="entry name" value="ArtM/GltK/GlnP/TcyL/YhdX-like"/>
</dbReference>
<keyword evidence="12" id="KW-1185">Reference proteome</keyword>
<feature type="domain" description="ABC transmembrane type-1" evidence="10">
    <location>
        <begin position="27"/>
        <end position="216"/>
    </location>
</feature>
<gene>
    <name evidence="11" type="ORF">DD235_05360</name>
</gene>
<comment type="similarity">
    <text evidence="2">Belongs to the binding-protein-dependent transport system permease family. HisMQ subfamily.</text>
</comment>
<dbReference type="Gene3D" id="1.10.3720.10">
    <property type="entry name" value="MetI-like"/>
    <property type="match status" value="1"/>
</dbReference>
<keyword evidence="5 9" id="KW-0812">Transmembrane</keyword>
<dbReference type="InterPro" id="IPR000515">
    <property type="entry name" value="MetI-like"/>
</dbReference>
<feature type="transmembrane region" description="Helical" evidence="9">
    <location>
        <begin position="63"/>
        <end position="86"/>
    </location>
</feature>
<accession>A0A2V1K2C0</accession>
<keyword evidence="6" id="KW-0029">Amino-acid transport</keyword>
<dbReference type="GO" id="GO:0006865">
    <property type="term" value="P:amino acid transport"/>
    <property type="evidence" value="ECO:0007669"/>
    <property type="project" value="UniProtKB-KW"/>
</dbReference>
<evidence type="ECO:0000256" key="9">
    <source>
        <dbReference type="RuleBase" id="RU363032"/>
    </source>
</evidence>
<comment type="caution">
    <text evidence="11">The sequence shown here is derived from an EMBL/GenBank/DDBJ whole genome shotgun (WGS) entry which is preliminary data.</text>
</comment>
<sequence length="228" mass="24809">MNLDRLVFTFFNPEIAAQYLPQILEGARVTLELGLAIIVAGLLLGLFLAYLRTLPCRALRWLITAFVDVFRTLPPLILIILFYYALPFVGLSMGAFTATWLSLTLVLAAFSEEVFWAGIATQPRGLSEAARSTGMSHTQTMVWVVLPLACRMMIAPLTNRVIAITKGTAYGSVAALNEILNQATSATSFAGNPTPLVMGAIGYLLIFLPVVIAARMLETRYGQGQGQH</sequence>
<feature type="transmembrane region" description="Helical" evidence="9">
    <location>
        <begin position="140"/>
        <end position="158"/>
    </location>
</feature>
<dbReference type="PANTHER" id="PTHR30614">
    <property type="entry name" value="MEMBRANE COMPONENT OF AMINO ACID ABC TRANSPORTER"/>
    <property type="match status" value="1"/>
</dbReference>
<dbReference type="SUPFAM" id="SSF161098">
    <property type="entry name" value="MetI-like"/>
    <property type="match status" value="1"/>
</dbReference>
<dbReference type="AlphaFoldDB" id="A0A2V1K2C0"/>
<dbReference type="Proteomes" id="UP000245212">
    <property type="component" value="Unassembled WGS sequence"/>
</dbReference>
<feature type="transmembrane region" description="Helical" evidence="9">
    <location>
        <begin position="98"/>
        <end position="119"/>
    </location>
</feature>
<evidence type="ECO:0000256" key="7">
    <source>
        <dbReference type="ARBA" id="ARBA00022989"/>
    </source>
</evidence>
<evidence type="ECO:0000313" key="12">
    <source>
        <dbReference type="Proteomes" id="UP000245212"/>
    </source>
</evidence>
<keyword evidence="3 9" id="KW-0813">Transport</keyword>
<dbReference type="InterPro" id="IPR035906">
    <property type="entry name" value="MetI-like_sf"/>
</dbReference>